<evidence type="ECO:0000256" key="2">
    <source>
        <dbReference type="ARBA" id="ARBA00023125"/>
    </source>
</evidence>
<evidence type="ECO:0000313" key="6">
    <source>
        <dbReference type="Proteomes" id="UP000273516"/>
    </source>
</evidence>
<dbReference type="InterPro" id="IPR008920">
    <property type="entry name" value="TF_FadR/GntR_C"/>
</dbReference>
<evidence type="ECO:0000259" key="4">
    <source>
        <dbReference type="PROSITE" id="PS50949"/>
    </source>
</evidence>
<comment type="caution">
    <text evidence="5">The sequence shown here is derived from an EMBL/GenBank/DDBJ whole genome shotgun (WGS) entry which is preliminary data.</text>
</comment>
<dbReference type="PANTHER" id="PTHR43537:SF5">
    <property type="entry name" value="UXU OPERON TRANSCRIPTIONAL REGULATOR"/>
    <property type="match status" value="1"/>
</dbReference>
<dbReference type="InterPro" id="IPR036390">
    <property type="entry name" value="WH_DNA-bd_sf"/>
</dbReference>
<dbReference type="PROSITE" id="PS50949">
    <property type="entry name" value="HTH_GNTR"/>
    <property type="match status" value="1"/>
</dbReference>
<dbReference type="SMART" id="SM00345">
    <property type="entry name" value="HTH_GNTR"/>
    <property type="match status" value="1"/>
</dbReference>
<dbReference type="AlphaFoldDB" id="A0A3M0MJ46"/>
<sequence length="242" mass="27494">MPQWYTARKETSMAMETTGRQDMEDGSNDLLSRLRFAILSLELLPGESISERTLEQEFGASRTPIREALFNLMRDGLVNREGRGYIIAPFDMAEINEVFDFREIIEPEAVRLAARLATPEQISDIRHSINFSHDEFTPERWLNMGLDFHVRCAALSQNRCLVAAMRDVTMRTLRARWISFTSEEGRACTHREHGRILDLIGARDGEGAARAVLAHSAAVRKEVIETIGNARRFMGRRSVVEG</sequence>
<dbReference type="Pfam" id="PF00392">
    <property type="entry name" value="GntR"/>
    <property type="match status" value="1"/>
</dbReference>
<name>A0A3M0MJ46_9RHOB</name>
<dbReference type="Proteomes" id="UP000273516">
    <property type="component" value="Unassembled WGS sequence"/>
</dbReference>
<dbReference type="InterPro" id="IPR011711">
    <property type="entry name" value="GntR_C"/>
</dbReference>
<keyword evidence="3" id="KW-0804">Transcription</keyword>
<dbReference type="Gene3D" id="1.10.10.10">
    <property type="entry name" value="Winged helix-like DNA-binding domain superfamily/Winged helix DNA-binding domain"/>
    <property type="match status" value="1"/>
</dbReference>
<dbReference type="Gene3D" id="1.20.120.530">
    <property type="entry name" value="GntR ligand-binding domain-like"/>
    <property type="match status" value="1"/>
</dbReference>
<keyword evidence="1" id="KW-0805">Transcription regulation</keyword>
<evidence type="ECO:0000313" key="5">
    <source>
        <dbReference type="EMBL" id="RMC37792.1"/>
    </source>
</evidence>
<protein>
    <submittedName>
        <fullName evidence="5">GntR family transcriptional regulator</fullName>
    </submittedName>
</protein>
<feature type="domain" description="HTH gntR-type" evidence="4">
    <location>
        <begin position="24"/>
        <end position="90"/>
    </location>
</feature>
<proteinExistence type="predicted"/>
<dbReference type="GO" id="GO:0003677">
    <property type="term" value="F:DNA binding"/>
    <property type="evidence" value="ECO:0007669"/>
    <property type="project" value="UniProtKB-KW"/>
</dbReference>
<accession>A0A3M0MJ46</accession>
<reference evidence="5 6" key="1">
    <citation type="submission" date="2018-07" db="EMBL/GenBank/DDBJ databases">
        <authorList>
            <person name="Zhang Y."/>
            <person name="Wang L."/>
            <person name="Ma S."/>
        </authorList>
    </citation>
    <scope>NUCLEOTIDE SEQUENCE [LARGE SCALE GENOMIC DNA]</scope>
    <source>
        <strain evidence="5 6">4-2</strain>
    </source>
</reference>
<dbReference type="SUPFAM" id="SSF46785">
    <property type="entry name" value="Winged helix' DNA-binding domain"/>
    <property type="match status" value="1"/>
</dbReference>
<dbReference type="PRINTS" id="PR00035">
    <property type="entry name" value="HTHGNTR"/>
</dbReference>
<dbReference type="InterPro" id="IPR000524">
    <property type="entry name" value="Tscrpt_reg_HTH_GntR"/>
</dbReference>
<dbReference type="SUPFAM" id="SSF48008">
    <property type="entry name" value="GntR ligand-binding domain-like"/>
    <property type="match status" value="1"/>
</dbReference>
<dbReference type="EMBL" id="QOKZ01000001">
    <property type="protein sequence ID" value="RMC37792.1"/>
    <property type="molecule type" value="Genomic_DNA"/>
</dbReference>
<keyword evidence="6" id="KW-1185">Reference proteome</keyword>
<dbReference type="Pfam" id="PF07729">
    <property type="entry name" value="FCD"/>
    <property type="match status" value="1"/>
</dbReference>
<dbReference type="SMART" id="SM00895">
    <property type="entry name" value="FCD"/>
    <property type="match status" value="1"/>
</dbReference>
<gene>
    <name evidence="5" type="ORF">C9E81_03390</name>
</gene>
<dbReference type="PANTHER" id="PTHR43537">
    <property type="entry name" value="TRANSCRIPTIONAL REGULATOR, GNTR FAMILY"/>
    <property type="match status" value="1"/>
</dbReference>
<evidence type="ECO:0000256" key="1">
    <source>
        <dbReference type="ARBA" id="ARBA00023015"/>
    </source>
</evidence>
<organism evidence="5 6">
    <name type="scientific">Paracoccus alkanivorans</name>
    <dbReference type="NCBI Taxonomy" id="2116655"/>
    <lineage>
        <taxon>Bacteria</taxon>
        <taxon>Pseudomonadati</taxon>
        <taxon>Pseudomonadota</taxon>
        <taxon>Alphaproteobacteria</taxon>
        <taxon>Rhodobacterales</taxon>
        <taxon>Paracoccaceae</taxon>
        <taxon>Paracoccus</taxon>
    </lineage>
</organism>
<keyword evidence="2" id="KW-0238">DNA-binding</keyword>
<evidence type="ECO:0000256" key="3">
    <source>
        <dbReference type="ARBA" id="ARBA00023163"/>
    </source>
</evidence>
<dbReference type="OrthoDB" id="9806293at2"/>
<dbReference type="InterPro" id="IPR036388">
    <property type="entry name" value="WH-like_DNA-bd_sf"/>
</dbReference>
<dbReference type="GO" id="GO:0003700">
    <property type="term" value="F:DNA-binding transcription factor activity"/>
    <property type="evidence" value="ECO:0007669"/>
    <property type="project" value="InterPro"/>
</dbReference>